<dbReference type="Pfam" id="PF13307">
    <property type="entry name" value="Helicase_C_2"/>
    <property type="match status" value="1"/>
</dbReference>
<dbReference type="Gene3D" id="3.40.50.300">
    <property type="entry name" value="P-loop containing nucleotide triphosphate hydrolases"/>
    <property type="match status" value="2"/>
</dbReference>
<keyword evidence="3" id="KW-1185">Reference proteome</keyword>
<evidence type="ECO:0000313" key="2">
    <source>
        <dbReference type="EMBL" id="TDG68358.1"/>
    </source>
</evidence>
<dbReference type="PROSITE" id="PS51192">
    <property type="entry name" value="HELICASE_ATP_BIND_1"/>
    <property type="match status" value="1"/>
</dbReference>
<dbReference type="SUPFAM" id="SSF52540">
    <property type="entry name" value="P-loop containing nucleoside triphosphate hydrolases"/>
    <property type="match status" value="1"/>
</dbReference>
<organism evidence="2 3">
    <name type="scientific">Leuconostoc fallax</name>
    <dbReference type="NCBI Taxonomy" id="1251"/>
    <lineage>
        <taxon>Bacteria</taxon>
        <taxon>Bacillati</taxon>
        <taxon>Bacillota</taxon>
        <taxon>Bacilli</taxon>
        <taxon>Lactobacillales</taxon>
        <taxon>Lactobacillaceae</taxon>
        <taxon>Leuconostoc</taxon>
    </lineage>
</organism>
<dbReference type="GO" id="GO:0005524">
    <property type="term" value="F:ATP binding"/>
    <property type="evidence" value="ECO:0007669"/>
    <property type="project" value="InterPro"/>
</dbReference>
<dbReference type="EMBL" id="PUFI01000014">
    <property type="protein sequence ID" value="TDG68358.1"/>
    <property type="molecule type" value="Genomic_DNA"/>
</dbReference>
<dbReference type="STRING" id="907931.GCA_000165675_01555"/>
<name>A0A4V3A2F8_9LACO</name>
<dbReference type="SMART" id="SM00491">
    <property type="entry name" value="HELICc2"/>
    <property type="match status" value="1"/>
</dbReference>
<protein>
    <recommendedName>
        <fullName evidence="1">Helicase ATP-binding domain-containing protein</fullName>
    </recommendedName>
</protein>
<proteinExistence type="predicted"/>
<dbReference type="GO" id="GO:0016818">
    <property type="term" value="F:hydrolase activity, acting on acid anhydrides, in phosphorus-containing anhydrides"/>
    <property type="evidence" value="ECO:0007669"/>
    <property type="project" value="InterPro"/>
</dbReference>
<accession>A0A4V3A2F8</accession>
<comment type="caution">
    <text evidence="2">The sequence shown here is derived from an EMBL/GenBank/DDBJ whole genome shotgun (WGS) entry which is preliminary data.</text>
</comment>
<dbReference type="Proteomes" id="UP000295681">
    <property type="component" value="Unassembled WGS sequence"/>
</dbReference>
<gene>
    <name evidence="2" type="ORF">C5L23_000664</name>
</gene>
<feature type="domain" description="Helicase ATP-binding" evidence="1">
    <location>
        <begin position="48"/>
        <end position="319"/>
    </location>
</feature>
<dbReference type="Pfam" id="PF04851">
    <property type="entry name" value="ResIII"/>
    <property type="match status" value="1"/>
</dbReference>
<dbReference type="AlphaFoldDB" id="A0A4V3A2F8"/>
<dbReference type="GO" id="GO:0006139">
    <property type="term" value="P:nucleobase-containing compound metabolic process"/>
    <property type="evidence" value="ECO:0007669"/>
    <property type="project" value="InterPro"/>
</dbReference>
<evidence type="ECO:0000313" key="3">
    <source>
        <dbReference type="Proteomes" id="UP000295681"/>
    </source>
</evidence>
<sequence>MVNFKNKIDSINAPVDTNPISIYDKLDRKSEKSGNLRPAQESVLKDWFDSRQNDSDVILKMNTGSGKTITGLLMLESRRLKNNKMQVYLCNTVNLVLQTIRQAEEFGIKYCVIESPSNVIPSDASLGRKILITTVNKLFNGKSIFGIENKSIKIDGLVLDDAHTSTEIIKSNMQIHITRSKHQQLYNEIFELFDESIQSQGNGTYFDIINYDIKQKSPEPFLPVPYWDWQKKLDSITSILSKYASNTNEITFVWPILRDTLKFCTCVISPTGIEIVPFVYPIEMFESYYTANQRIFMSATTSTDTTLIKDLQVKKSAIKNPLIYKNERWSGEKLVVIPSLISPNNLQRFNIVQYFGSKKNSRFGIVAISPSYFNTEDWKAYGAKIATKDSLEKDLQMLNAPIKTDPLVLVNRYDGIDLPDDRCRILIIDGLPRAQTLYDKYIDKITKNSTEYKIRITQKIEQAMGRSVRADTDYSVILLIGSDLIKFIRNDAEQVLSAQARKQIQIGMEVSSETQDEIYNNDTEITAKKALVDLISNSYNRNESWKTYYRMEMDNIDYSKPQFTNLERLQQENNLFKRGINPTIDIQEYNQQFLKFVSDNHEITDEEQAWYLQFLATVNYQFSTQKSFEFQLQAYNLNKKLLLPPVNQQSKLIEGPIRQQRLKNISITLAQFDTFEKLRNYTDDVINNLQFGVKKDDFETAVDDLGKLLGFVTDRPDEYQKKGPDHVWAIDKGKYFAIEDKSEVSTTRNEIYKSETGQMNNSQAWMNENYKNTEIHYFMVIPVKYLQSGAGFANPVLIIRKQGLKKIRKSLTQFINEFSKINLKSIDESFIQSNLVQYNLTPEFFLKEIGEVPVLNASSKSR</sequence>
<dbReference type="SMART" id="SM00487">
    <property type="entry name" value="DEXDc"/>
    <property type="match status" value="1"/>
</dbReference>
<dbReference type="InterPro" id="IPR006555">
    <property type="entry name" value="ATP-dep_Helicase_C"/>
</dbReference>
<dbReference type="InterPro" id="IPR027417">
    <property type="entry name" value="P-loop_NTPase"/>
</dbReference>
<dbReference type="RefSeq" id="WP_133264485.1">
    <property type="nucleotide sequence ID" value="NZ_PUFI01000014.1"/>
</dbReference>
<dbReference type="InterPro" id="IPR014001">
    <property type="entry name" value="Helicase_ATP-bd"/>
</dbReference>
<evidence type="ECO:0000259" key="1">
    <source>
        <dbReference type="PROSITE" id="PS51192"/>
    </source>
</evidence>
<dbReference type="GO" id="GO:0004386">
    <property type="term" value="F:helicase activity"/>
    <property type="evidence" value="ECO:0007669"/>
    <property type="project" value="InterPro"/>
</dbReference>
<dbReference type="InterPro" id="IPR006935">
    <property type="entry name" value="Helicase/UvrB_N"/>
</dbReference>
<reference evidence="2 3" key="1">
    <citation type="journal article" date="2019" name="Appl. Microbiol. Biotechnol.">
        <title>Uncovering carbohydrate metabolism through a genotype-phenotype association study of 56 lactic acid bacteria genomes.</title>
        <authorList>
            <person name="Buron-Moles G."/>
            <person name="Chailyan A."/>
            <person name="Dolejs I."/>
            <person name="Forster J."/>
            <person name="Miks M.H."/>
        </authorList>
    </citation>
    <scope>NUCLEOTIDE SEQUENCE [LARGE SCALE GENOMIC DNA]</scope>
    <source>
        <strain evidence="2 3">ATCC 700006</strain>
    </source>
</reference>
<dbReference type="GO" id="GO:0003677">
    <property type="term" value="F:DNA binding"/>
    <property type="evidence" value="ECO:0007669"/>
    <property type="project" value="InterPro"/>
</dbReference>